<evidence type="ECO:0000256" key="13">
    <source>
        <dbReference type="ARBA" id="ARBA00022989"/>
    </source>
</evidence>
<keyword evidence="24" id="KW-1185">Reference proteome</keyword>
<dbReference type="Pfam" id="PF08263">
    <property type="entry name" value="LRRNT_2"/>
    <property type="match status" value="1"/>
</dbReference>
<evidence type="ECO:0000256" key="6">
    <source>
        <dbReference type="ARBA" id="ARBA00022679"/>
    </source>
</evidence>
<evidence type="ECO:0000256" key="7">
    <source>
        <dbReference type="ARBA" id="ARBA00022692"/>
    </source>
</evidence>
<comment type="catalytic activity">
    <reaction evidence="18">
        <text>L-seryl-[protein] + ATP = O-phospho-L-seryl-[protein] + ADP + H(+)</text>
        <dbReference type="Rhea" id="RHEA:17989"/>
        <dbReference type="Rhea" id="RHEA-COMP:9863"/>
        <dbReference type="Rhea" id="RHEA-COMP:11604"/>
        <dbReference type="ChEBI" id="CHEBI:15378"/>
        <dbReference type="ChEBI" id="CHEBI:29999"/>
        <dbReference type="ChEBI" id="CHEBI:30616"/>
        <dbReference type="ChEBI" id="CHEBI:83421"/>
        <dbReference type="ChEBI" id="CHEBI:456216"/>
        <dbReference type="EC" id="2.7.11.1"/>
    </reaction>
</comment>
<dbReference type="Pfam" id="PF00069">
    <property type="entry name" value="Pkinase"/>
    <property type="match status" value="1"/>
</dbReference>
<keyword evidence="8 21" id="KW-0732">Signal</keyword>
<feature type="transmembrane region" description="Helical" evidence="20">
    <location>
        <begin position="554"/>
        <end position="579"/>
    </location>
</feature>
<dbReference type="AlphaFoldDB" id="A0A0S3RTG5"/>
<dbReference type="InterPro" id="IPR013210">
    <property type="entry name" value="LRR_N_plant-typ"/>
</dbReference>
<evidence type="ECO:0000256" key="10">
    <source>
        <dbReference type="ARBA" id="ARBA00022741"/>
    </source>
</evidence>
<comment type="subcellular location">
    <subcellularLocation>
        <location evidence="1">Membrane</location>
        <topology evidence="1">Single-pass type I membrane protein</topology>
    </subcellularLocation>
</comment>
<protein>
    <recommendedName>
        <fullName evidence="3">non-specific serine/threonine protein kinase</fullName>
        <ecNumber evidence="3">2.7.11.1</ecNumber>
    </recommendedName>
</protein>
<evidence type="ECO:0000256" key="20">
    <source>
        <dbReference type="SAM" id="Phobius"/>
    </source>
</evidence>
<dbReference type="FunFam" id="3.30.200.20:FF:000328">
    <property type="entry name" value="Leucine-rich repeat protein kinase family protein"/>
    <property type="match status" value="1"/>
</dbReference>
<feature type="binding site" evidence="19">
    <location>
        <position position="648"/>
    </location>
    <ligand>
        <name>ATP</name>
        <dbReference type="ChEBI" id="CHEBI:30616"/>
    </ligand>
</feature>
<organism evidence="23 24">
    <name type="scientific">Vigna angularis var. angularis</name>
    <dbReference type="NCBI Taxonomy" id="157739"/>
    <lineage>
        <taxon>Eukaryota</taxon>
        <taxon>Viridiplantae</taxon>
        <taxon>Streptophyta</taxon>
        <taxon>Embryophyta</taxon>
        <taxon>Tracheophyta</taxon>
        <taxon>Spermatophyta</taxon>
        <taxon>Magnoliopsida</taxon>
        <taxon>eudicotyledons</taxon>
        <taxon>Gunneridae</taxon>
        <taxon>Pentapetalae</taxon>
        <taxon>rosids</taxon>
        <taxon>fabids</taxon>
        <taxon>Fabales</taxon>
        <taxon>Fabaceae</taxon>
        <taxon>Papilionoideae</taxon>
        <taxon>50 kb inversion clade</taxon>
        <taxon>NPAAA clade</taxon>
        <taxon>indigoferoid/millettioid clade</taxon>
        <taxon>Phaseoleae</taxon>
        <taxon>Vigna</taxon>
    </lineage>
</organism>
<keyword evidence="12 19" id="KW-0067">ATP-binding</keyword>
<keyword evidence="16" id="KW-0325">Glycoprotein</keyword>
<dbReference type="SMART" id="SM00220">
    <property type="entry name" value="S_TKc"/>
    <property type="match status" value="1"/>
</dbReference>
<dbReference type="FunFam" id="3.80.10.10:FF:000387">
    <property type="entry name" value="Probable LRR receptor-like serine/threonine-protein kinase At1g06840"/>
    <property type="match status" value="1"/>
</dbReference>
<dbReference type="InterPro" id="IPR055414">
    <property type="entry name" value="LRR_R13L4/SHOC2-like"/>
</dbReference>
<accession>A0A0S3RTG5</accession>
<keyword evidence="5" id="KW-0433">Leucine-rich repeat</keyword>
<keyword evidence="7 20" id="KW-0812">Transmembrane</keyword>
<comment type="catalytic activity">
    <reaction evidence="17">
        <text>L-threonyl-[protein] + ATP = O-phospho-L-threonyl-[protein] + ADP + H(+)</text>
        <dbReference type="Rhea" id="RHEA:46608"/>
        <dbReference type="Rhea" id="RHEA-COMP:11060"/>
        <dbReference type="Rhea" id="RHEA-COMP:11605"/>
        <dbReference type="ChEBI" id="CHEBI:15378"/>
        <dbReference type="ChEBI" id="CHEBI:30013"/>
        <dbReference type="ChEBI" id="CHEBI:30616"/>
        <dbReference type="ChEBI" id="CHEBI:61977"/>
        <dbReference type="ChEBI" id="CHEBI:456216"/>
        <dbReference type="EC" id="2.7.11.1"/>
    </reaction>
</comment>
<dbReference type="PROSITE" id="PS00108">
    <property type="entry name" value="PROTEIN_KINASE_ST"/>
    <property type="match status" value="1"/>
</dbReference>
<keyword evidence="9" id="KW-0677">Repeat</keyword>
<evidence type="ECO:0000256" key="4">
    <source>
        <dbReference type="ARBA" id="ARBA00022527"/>
    </source>
</evidence>
<dbReference type="GO" id="GO:0004674">
    <property type="term" value="F:protein serine/threonine kinase activity"/>
    <property type="evidence" value="ECO:0007669"/>
    <property type="project" value="UniProtKB-KW"/>
</dbReference>
<evidence type="ECO:0000256" key="11">
    <source>
        <dbReference type="ARBA" id="ARBA00022777"/>
    </source>
</evidence>
<dbReference type="EC" id="2.7.11.1" evidence="3"/>
<dbReference type="Pfam" id="PF00560">
    <property type="entry name" value="LRR_1"/>
    <property type="match status" value="1"/>
</dbReference>
<dbReference type="Gene3D" id="1.10.510.10">
    <property type="entry name" value="Transferase(Phosphotransferase) domain 1"/>
    <property type="match status" value="1"/>
</dbReference>
<keyword evidence="13 20" id="KW-1133">Transmembrane helix</keyword>
<name>A0A0S3RTG5_PHAAN</name>
<evidence type="ECO:0000256" key="1">
    <source>
        <dbReference type="ARBA" id="ARBA00004479"/>
    </source>
</evidence>
<dbReference type="SUPFAM" id="SSF52058">
    <property type="entry name" value="L domain-like"/>
    <property type="match status" value="2"/>
</dbReference>
<evidence type="ECO:0000256" key="8">
    <source>
        <dbReference type="ARBA" id="ARBA00022729"/>
    </source>
</evidence>
<evidence type="ECO:0000259" key="22">
    <source>
        <dbReference type="PROSITE" id="PS50011"/>
    </source>
</evidence>
<dbReference type="Pfam" id="PF23598">
    <property type="entry name" value="LRR_14"/>
    <property type="match status" value="1"/>
</dbReference>
<reference evidence="23 24" key="1">
    <citation type="journal article" date="2015" name="Sci. Rep.">
        <title>The power of single molecule real-time sequencing technology in the de novo assembly of a eukaryotic genome.</title>
        <authorList>
            <person name="Sakai H."/>
            <person name="Naito K."/>
            <person name="Ogiso-Tanaka E."/>
            <person name="Takahashi Y."/>
            <person name="Iseki K."/>
            <person name="Muto C."/>
            <person name="Satou K."/>
            <person name="Teruya K."/>
            <person name="Shiroma A."/>
            <person name="Shimoji M."/>
            <person name="Hirano T."/>
            <person name="Itoh T."/>
            <person name="Kaga A."/>
            <person name="Tomooka N."/>
        </authorList>
    </citation>
    <scope>NUCLEOTIDE SEQUENCE [LARGE SCALE GENOMIC DNA]</scope>
    <source>
        <strain evidence="24">cv. Shumari</strain>
    </source>
</reference>
<comment type="similarity">
    <text evidence="2">Belongs to the protein kinase superfamily. Ser/Thr protein kinase family.</text>
</comment>
<keyword evidence="10 19" id="KW-0547">Nucleotide-binding</keyword>
<evidence type="ECO:0000256" key="17">
    <source>
        <dbReference type="ARBA" id="ARBA00047899"/>
    </source>
</evidence>
<dbReference type="PANTHER" id="PTHR45974">
    <property type="entry name" value="RECEPTOR-LIKE PROTEIN 55"/>
    <property type="match status" value="1"/>
</dbReference>
<evidence type="ECO:0000256" key="9">
    <source>
        <dbReference type="ARBA" id="ARBA00022737"/>
    </source>
</evidence>
<evidence type="ECO:0000256" key="18">
    <source>
        <dbReference type="ARBA" id="ARBA00048679"/>
    </source>
</evidence>
<evidence type="ECO:0000313" key="23">
    <source>
        <dbReference type="EMBL" id="BAT83878.1"/>
    </source>
</evidence>
<proteinExistence type="inferred from homology"/>
<evidence type="ECO:0000256" key="12">
    <source>
        <dbReference type="ARBA" id="ARBA00022840"/>
    </source>
</evidence>
<feature type="signal peptide" evidence="21">
    <location>
        <begin position="1"/>
        <end position="23"/>
    </location>
</feature>
<keyword evidence="15" id="KW-0675">Receptor</keyword>
<evidence type="ECO:0000256" key="14">
    <source>
        <dbReference type="ARBA" id="ARBA00023136"/>
    </source>
</evidence>
<dbReference type="InterPro" id="IPR008271">
    <property type="entry name" value="Ser/Thr_kinase_AS"/>
</dbReference>
<dbReference type="Gene3D" id="3.30.200.20">
    <property type="entry name" value="Phosphorylase Kinase, domain 1"/>
    <property type="match status" value="1"/>
</dbReference>
<dbReference type="GO" id="GO:0005524">
    <property type="term" value="F:ATP binding"/>
    <property type="evidence" value="ECO:0007669"/>
    <property type="project" value="UniProtKB-UniRule"/>
</dbReference>
<evidence type="ECO:0000256" key="21">
    <source>
        <dbReference type="SAM" id="SignalP"/>
    </source>
</evidence>
<evidence type="ECO:0000256" key="5">
    <source>
        <dbReference type="ARBA" id="ARBA00022614"/>
    </source>
</evidence>
<dbReference type="InterPro" id="IPR001611">
    <property type="entry name" value="Leu-rich_rpt"/>
</dbReference>
<dbReference type="PROSITE" id="PS00107">
    <property type="entry name" value="PROTEIN_KINASE_ATP"/>
    <property type="match status" value="1"/>
</dbReference>
<dbReference type="CDD" id="cd14066">
    <property type="entry name" value="STKc_IRAK"/>
    <property type="match status" value="1"/>
</dbReference>
<dbReference type="InterPro" id="IPR000719">
    <property type="entry name" value="Prot_kinase_dom"/>
</dbReference>
<feature type="chain" id="PRO_5006617379" description="non-specific serine/threonine protein kinase" evidence="21">
    <location>
        <begin position="24"/>
        <end position="950"/>
    </location>
</feature>
<dbReference type="InterPro" id="IPR032675">
    <property type="entry name" value="LRR_dom_sf"/>
</dbReference>
<keyword evidence="6" id="KW-0808">Transferase</keyword>
<dbReference type="FunFam" id="1.10.510.10:FF:000453">
    <property type="entry name" value="LRR receptor-like serine/threonine-protein kinase HSL2"/>
    <property type="match status" value="1"/>
</dbReference>
<feature type="domain" description="Protein kinase" evidence="22">
    <location>
        <begin position="620"/>
        <end position="895"/>
    </location>
</feature>
<gene>
    <name evidence="23" type="primary">Vigan.04G111500</name>
    <name evidence="23" type="ORF">VIGAN_04111500</name>
</gene>
<dbReference type="Gene3D" id="3.80.10.10">
    <property type="entry name" value="Ribonuclease Inhibitor"/>
    <property type="match status" value="2"/>
</dbReference>
<keyword evidence="11" id="KW-0418">Kinase</keyword>
<evidence type="ECO:0000256" key="3">
    <source>
        <dbReference type="ARBA" id="ARBA00012513"/>
    </source>
</evidence>
<sequence length="950" mass="105692">MPTLRIHAYAFAVLCCFIIFAEASQTDPSEVNALIAIKESLIDPKNNLRNWNSGDPCMAEWTGVYCFDREEADGYFHVQKLYLMTMNLSGSLAPQLGQLSHLKILSFMWNNLTGTIPKEIGNILPLELLLLSGNKLSGSLPDELGNLWNLDRLQVDENQLSGPIPESFGNMAKVKHLHMNNNSFCCQLPSTLSNLSNLVHLLVDNNNLSSYLPSNFSVLQRLRILQLDNNNFNGNEIPSTYENFSGLVKLTLRNCSLQGNVPDFSSIPNLSYLDLSWNQFTGTIPSNKLADNMTTIDLSNNLLEGPIPLSFIYPNLQKLSLEHNLLNGSIPASIWQDRAFNTKDKLKINLENNSLVDVLGNLNPPPNVTLRLYGNKVCDNSNIENIGQYCGPGGDEEHEVVRNPENASNVCPFQDCQVDNSYELYVPSFPIPCYCAAPLIIGYRLKSPSFSYFAPYFSMFVLYITDSLSLERYQLSISAWEDGNRITMYLKLFPSYDSYLNMFNESEVSRIKTTFTSWGFPPNHFFGPYELLSFTLVGPYATTTDSKRGGSNSLILGAALISAVASILATSALIIFLLFRRRAKYQHMNSRKHKSPSVHIKIDSVKEFSFIELAIATNNFSSSTIIGKGGYGDVHKGILSGETLVAIKRAAEDSLQGQKEFLTEIELLSRLHHRNLVSLIGYCNEEEEQMLVYEFMPNGTLRDWISGRTEKAKERQNFGMGLKIALGAAKGVLYLHTEANPPIFHRDIKASNILLDSKFTAKVADFGLSRLASEGSGTKYLSTVVKGTPGYLDPEYVLTHKFTDKSDIYSLGVVFLELLTGMQPISRGKHIINEVNAACRSGMIYSVIGKRMGLYPSDCLDKFLTLALRCCKDKPEERPSILDVVRELEDIAAVLSQSDEARFPEPIDNSGEMALLSSSGSNAAREDQHKYAYVSGSNLVSGVIPTIVPR</sequence>
<dbReference type="OrthoDB" id="1428961at2759"/>
<dbReference type="PANTHER" id="PTHR45974:SF216">
    <property type="entry name" value="PROTEIN KINASE DOMAIN-CONTAINING PROTEIN"/>
    <property type="match status" value="1"/>
</dbReference>
<evidence type="ECO:0000256" key="15">
    <source>
        <dbReference type="ARBA" id="ARBA00023170"/>
    </source>
</evidence>
<evidence type="ECO:0000256" key="16">
    <source>
        <dbReference type="ARBA" id="ARBA00023180"/>
    </source>
</evidence>
<dbReference type="Proteomes" id="UP000291084">
    <property type="component" value="Chromosome 4"/>
</dbReference>
<evidence type="ECO:0000256" key="2">
    <source>
        <dbReference type="ARBA" id="ARBA00008684"/>
    </source>
</evidence>
<keyword evidence="14 20" id="KW-0472">Membrane</keyword>
<dbReference type="InterPro" id="IPR011009">
    <property type="entry name" value="Kinase-like_dom_sf"/>
</dbReference>
<dbReference type="EMBL" id="AP015037">
    <property type="protein sequence ID" value="BAT83878.1"/>
    <property type="molecule type" value="Genomic_DNA"/>
</dbReference>
<evidence type="ECO:0000256" key="19">
    <source>
        <dbReference type="PROSITE-ProRule" id="PRU10141"/>
    </source>
</evidence>
<evidence type="ECO:0000313" key="24">
    <source>
        <dbReference type="Proteomes" id="UP000291084"/>
    </source>
</evidence>
<dbReference type="InterPro" id="IPR017441">
    <property type="entry name" value="Protein_kinase_ATP_BS"/>
</dbReference>
<dbReference type="SUPFAM" id="SSF56112">
    <property type="entry name" value="Protein kinase-like (PK-like)"/>
    <property type="match status" value="1"/>
</dbReference>
<dbReference type="PROSITE" id="PS50011">
    <property type="entry name" value="PROTEIN_KINASE_DOM"/>
    <property type="match status" value="1"/>
</dbReference>
<keyword evidence="4" id="KW-0723">Serine/threonine-protein kinase</keyword>
<dbReference type="GO" id="GO:0016020">
    <property type="term" value="C:membrane"/>
    <property type="evidence" value="ECO:0007669"/>
    <property type="project" value="UniProtKB-SubCell"/>
</dbReference>